<dbReference type="InterPro" id="IPR000843">
    <property type="entry name" value="HTH_LacI"/>
</dbReference>
<organism evidence="5 6">
    <name type="scientific">Lutibacter flavus</name>
    <dbReference type="NCBI Taxonomy" id="691689"/>
    <lineage>
        <taxon>Bacteria</taxon>
        <taxon>Pseudomonadati</taxon>
        <taxon>Bacteroidota</taxon>
        <taxon>Flavobacteriia</taxon>
        <taxon>Flavobacteriales</taxon>
        <taxon>Flavobacteriaceae</taxon>
        <taxon>Lutibacter</taxon>
    </lineage>
</organism>
<dbReference type="CDD" id="cd06267">
    <property type="entry name" value="PBP1_LacI_sugar_binding-like"/>
    <property type="match status" value="1"/>
</dbReference>
<keyword evidence="6" id="KW-1185">Reference proteome</keyword>
<dbReference type="PROSITE" id="PS50932">
    <property type="entry name" value="HTH_LACI_2"/>
    <property type="match status" value="1"/>
</dbReference>
<dbReference type="SUPFAM" id="SSF53822">
    <property type="entry name" value="Periplasmic binding protein-like I"/>
    <property type="match status" value="1"/>
</dbReference>
<name>A0A238XCU0_9FLAO</name>
<dbReference type="InterPro" id="IPR028082">
    <property type="entry name" value="Peripla_BP_I"/>
</dbReference>
<keyword evidence="1" id="KW-0805">Transcription regulation</keyword>
<dbReference type="Gene3D" id="3.40.50.2300">
    <property type="match status" value="2"/>
</dbReference>
<dbReference type="Pfam" id="PF00532">
    <property type="entry name" value="Peripla_BP_1"/>
    <property type="match status" value="1"/>
</dbReference>
<keyword evidence="2" id="KW-0238">DNA-binding</keyword>
<evidence type="ECO:0000313" key="6">
    <source>
        <dbReference type="Proteomes" id="UP000198412"/>
    </source>
</evidence>
<gene>
    <name evidence="5" type="ORF">SAMN04488111_1769</name>
</gene>
<dbReference type="EMBL" id="FZNX01000002">
    <property type="protein sequence ID" value="SNR56134.1"/>
    <property type="molecule type" value="Genomic_DNA"/>
</dbReference>
<dbReference type="AlphaFoldDB" id="A0A238XCU0"/>
<sequence>MKPTTLKDIAHELNISVATVSKALKGYSDVSSSTKKAVLKMAKKMNYIPNTVAVNLRTQQTKTLGVIIPAIVHHFFSEVMDGIIKEAKKHGYLVITLQSNENYQLEKKQLILLQQKRVDGILISLSNDTPNFDHINAILQKKIPIVMFDKIAKLVECSKVVIDDKLAAYNAVSYLIEKGYKRIAHFRGSLNPQISIDRFLGYRKALVDHGIPFDPKLVYICDNNDDFNDGYNNAKKMLEEHNDIDAVFTITDVVAVGILKYLKENDIKIPEDIALFGFSNWFMSSVITPSLSSVTQPGFKMGKKSTKILIEEIKCINKGIPYSFQTCVLPTSLVIRNSS</sequence>
<dbReference type="SMART" id="SM00354">
    <property type="entry name" value="HTH_LACI"/>
    <property type="match status" value="1"/>
</dbReference>
<evidence type="ECO:0000256" key="1">
    <source>
        <dbReference type="ARBA" id="ARBA00023015"/>
    </source>
</evidence>
<dbReference type="InterPro" id="IPR010982">
    <property type="entry name" value="Lambda_DNA-bd_dom_sf"/>
</dbReference>
<evidence type="ECO:0000313" key="5">
    <source>
        <dbReference type="EMBL" id="SNR56134.1"/>
    </source>
</evidence>
<dbReference type="PANTHER" id="PTHR30146:SF109">
    <property type="entry name" value="HTH-TYPE TRANSCRIPTIONAL REGULATOR GALS"/>
    <property type="match status" value="1"/>
</dbReference>
<evidence type="ECO:0000256" key="2">
    <source>
        <dbReference type="ARBA" id="ARBA00023125"/>
    </source>
</evidence>
<dbReference type="InterPro" id="IPR001761">
    <property type="entry name" value="Peripla_BP/Lac1_sug-bd_dom"/>
</dbReference>
<dbReference type="Proteomes" id="UP000198412">
    <property type="component" value="Unassembled WGS sequence"/>
</dbReference>
<dbReference type="SUPFAM" id="SSF47413">
    <property type="entry name" value="lambda repressor-like DNA-binding domains"/>
    <property type="match status" value="1"/>
</dbReference>
<dbReference type="Pfam" id="PF00356">
    <property type="entry name" value="LacI"/>
    <property type="match status" value="1"/>
</dbReference>
<keyword evidence="3" id="KW-0804">Transcription</keyword>
<dbReference type="OrthoDB" id="9768806at2"/>
<evidence type="ECO:0000259" key="4">
    <source>
        <dbReference type="PROSITE" id="PS50932"/>
    </source>
</evidence>
<proteinExistence type="predicted"/>
<feature type="domain" description="HTH lacI-type" evidence="4">
    <location>
        <begin position="4"/>
        <end position="58"/>
    </location>
</feature>
<reference evidence="6" key="1">
    <citation type="submission" date="2017-06" db="EMBL/GenBank/DDBJ databases">
        <authorList>
            <person name="Varghese N."/>
            <person name="Submissions S."/>
        </authorList>
    </citation>
    <scope>NUCLEOTIDE SEQUENCE [LARGE SCALE GENOMIC DNA]</scope>
    <source>
        <strain evidence="6">DSM 27993</strain>
    </source>
</reference>
<evidence type="ECO:0000256" key="3">
    <source>
        <dbReference type="ARBA" id="ARBA00023163"/>
    </source>
</evidence>
<dbReference type="Gene3D" id="1.10.260.40">
    <property type="entry name" value="lambda repressor-like DNA-binding domains"/>
    <property type="match status" value="1"/>
</dbReference>
<dbReference type="CDD" id="cd01392">
    <property type="entry name" value="HTH_LacI"/>
    <property type="match status" value="1"/>
</dbReference>
<accession>A0A238XCU0</accession>
<dbReference type="GO" id="GO:0000976">
    <property type="term" value="F:transcription cis-regulatory region binding"/>
    <property type="evidence" value="ECO:0007669"/>
    <property type="project" value="TreeGrafter"/>
</dbReference>
<dbReference type="RefSeq" id="WP_089378063.1">
    <property type="nucleotide sequence ID" value="NZ_FZNX01000002.1"/>
</dbReference>
<protein>
    <submittedName>
        <fullName evidence="5">Transcriptional regulator, LacI family</fullName>
    </submittedName>
</protein>
<dbReference type="PANTHER" id="PTHR30146">
    <property type="entry name" value="LACI-RELATED TRANSCRIPTIONAL REPRESSOR"/>
    <property type="match status" value="1"/>
</dbReference>
<dbReference type="GO" id="GO:0003700">
    <property type="term" value="F:DNA-binding transcription factor activity"/>
    <property type="evidence" value="ECO:0007669"/>
    <property type="project" value="TreeGrafter"/>
</dbReference>